<keyword evidence="2" id="KW-1003">Cell membrane</keyword>
<dbReference type="GeneID" id="59160299"/>
<dbReference type="EMBL" id="CP044548">
    <property type="protein sequence ID" value="QFQ29664.2"/>
    <property type="molecule type" value="Genomic_DNA"/>
</dbReference>
<dbReference type="RefSeq" id="WP_123091111.1">
    <property type="nucleotide sequence ID" value="NZ_CP044548.2"/>
</dbReference>
<dbReference type="AlphaFoldDB" id="A0A5P8FL53"/>
<keyword evidence="4 7" id="KW-1133">Transmembrane helix</keyword>
<evidence type="ECO:0000256" key="3">
    <source>
        <dbReference type="ARBA" id="ARBA00022692"/>
    </source>
</evidence>
<evidence type="ECO:0000256" key="7">
    <source>
        <dbReference type="SAM" id="Phobius"/>
    </source>
</evidence>
<name>A0A5P8FL53_9MICO</name>
<proteinExistence type="predicted"/>
<reference evidence="8 9" key="1">
    <citation type="submission" date="2019-09" db="EMBL/GenBank/DDBJ databases">
        <title>Complete Genome Sequence of Janibacter melonis M714 with both human health impact and industrial applications.</title>
        <authorList>
            <person name="Jin M."/>
            <person name="Zhao Q.R."/>
        </authorList>
    </citation>
    <scope>NUCLEOTIDE SEQUENCE [LARGE SCALE GENOMIC DNA]</scope>
    <source>
        <strain evidence="8 9">M714</strain>
    </source>
</reference>
<evidence type="ECO:0000256" key="6">
    <source>
        <dbReference type="SAM" id="MobiDB-lite"/>
    </source>
</evidence>
<dbReference type="InterPro" id="IPR022791">
    <property type="entry name" value="L-PG_synthase/AglD"/>
</dbReference>
<sequence length="344" mass="35884">MSEPVAPEPGAPEAAAPVTEPPPPTTRSTRKRVVDAVRVAFLALVLLAVGYALTRGWDDVSASFRRIGAGSLALGLVLALVSPALTVLGWRVLLADLGSRLHLAPASGVFFVGQLGKYLPGSVWSVVAQADMARRLGVPRRRTAVVGLITIALSALCGIVVGLPALPALLTRGQANLPTWFLVLVVGGLLVALWPPVLNRAIALLFRLLRREPLEHDLSLAAVALSTMWFTLSWLAGGASIWVMATSLADAGADPGHLALVSICGYLLAAGIGMFSFVVPAGVGVRDGVLVVLLATSMPVAAATAVVVVARFYSVVADVAWAGIGWLWARAHHLLPDSKVDTHV</sequence>
<dbReference type="GO" id="GO:0005886">
    <property type="term" value="C:plasma membrane"/>
    <property type="evidence" value="ECO:0007669"/>
    <property type="project" value="UniProtKB-SubCell"/>
</dbReference>
<comment type="subcellular location">
    <subcellularLocation>
        <location evidence="1">Cell membrane</location>
        <topology evidence="1">Multi-pass membrane protein</topology>
    </subcellularLocation>
</comment>
<evidence type="ECO:0000256" key="4">
    <source>
        <dbReference type="ARBA" id="ARBA00022989"/>
    </source>
</evidence>
<feature type="transmembrane region" description="Helical" evidence="7">
    <location>
        <begin position="144"/>
        <end position="165"/>
    </location>
</feature>
<keyword evidence="5 7" id="KW-0472">Membrane</keyword>
<feature type="transmembrane region" description="Helical" evidence="7">
    <location>
        <begin position="36"/>
        <end position="53"/>
    </location>
</feature>
<feature type="compositionally biased region" description="Pro residues" evidence="6">
    <location>
        <begin position="1"/>
        <end position="10"/>
    </location>
</feature>
<feature type="transmembrane region" description="Helical" evidence="7">
    <location>
        <begin position="177"/>
        <end position="197"/>
    </location>
</feature>
<feature type="transmembrane region" description="Helical" evidence="7">
    <location>
        <begin position="218"/>
        <end position="245"/>
    </location>
</feature>
<evidence type="ECO:0000256" key="1">
    <source>
        <dbReference type="ARBA" id="ARBA00004651"/>
    </source>
</evidence>
<feature type="transmembrane region" description="Helical" evidence="7">
    <location>
        <begin position="257"/>
        <end position="278"/>
    </location>
</feature>
<evidence type="ECO:0000313" key="8">
    <source>
        <dbReference type="EMBL" id="QFQ29664.2"/>
    </source>
</evidence>
<dbReference type="KEGG" id="jme:EEW87_003965"/>
<evidence type="ECO:0000256" key="2">
    <source>
        <dbReference type="ARBA" id="ARBA00022475"/>
    </source>
</evidence>
<feature type="region of interest" description="Disordered" evidence="6">
    <location>
        <begin position="1"/>
        <end position="30"/>
    </location>
</feature>
<gene>
    <name evidence="8" type="ORF">EEW87_003965</name>
</gene>
<organism evidence="8 9">
    <name type="scientific">Janibacter melonis</name>
    <dbReference type="NCBI Taxonomy" id="262209"/>
    <lineage>
        <taxon>Bacteria</taxon>
        <taxon>Bacillati</taxon>
        <taxon>Actinomycetota</taxon>
        <taxon>Actinomycetes</taxon>
        <taxon>Micrococcales</taxon>
        <taxon>Intrasporangiaceae</taxon>
        <taxon>Janibacter</taxon>
    </lineage>
</organism>
<feature type="transmembrane region" description="Helical" evidence="7">
    <location>
        <begin position="290"/>
        <end position="313"/>
    </location>
</feature>
<protein>
    <submittedName>
        <fullName evidence="8">UPF0104 family protein</fullName>
    </submittedName>
</protein>
<accession>A0A5P8FL53</accession>
<keyword evidence="3 7" id="KW-0812">Transmembrane</keyword>
<evidence type="ECO:0000313" key="9">
    <source>
        <dbReference type="Proteomes" id="UP000271708"/>
    </source>
</evidence>
<dbReference type="Pfam" id="PF03706">
    <property type="entry name" value="LPG_synthase_TM"/>
    <property type="match status" value="1"/>
</dbReference>
<evidence type="ECO:0000256" key="5">
    <source>
        <dbReference type="ARBA" id="ARBA00023136"/>
    </source>
</evidence>
<dbReference type="Proteomes" id="UP000271708">
    <property type="component" value="Chromosome"/>
</dbReference>
<feature type="transmembrane region" description="Helical" evidence="7">
    <location>
        <begin position="73"/>
        <end position="93"/>
    </location>
</feature>